<evidence type="ECO:0000313" key="8">
    <source>
        <dbReference type="Proteomes" id="UP001634747"/>
    </source>
</evidence>
<sequence length="241" mass="27638">MQIVIPAKNESRFLPDLLTSLTRQDYPLIRSTKVFVADAASTDDTVALALSFRPTLDIHILPGGMPSVGRNRGARAGNAQFTLFLDADVELQDPTLIRRALEAAQRRKFHCVTVDIQCKDGRPSDRWLYRGNNRMQRLSQWFLPFGTGMFLLFQSARFHELGGFSEDALFAEDYLLTKQVSPLRFAVLNGEVWTSNRRFQRTGRLRMVTLFFWTLLNSNNRRHFQRDHGYWRPAAAKAANS</sequence>
<dbReference type="GO" id="GO:0016757">
    <property type="term" value="F:glycosyltransferase activity"/>
    <property type="evidence" value="ECO:0007669"/>
    <property type="project" value="UniProtKB-KW"/>
</dbReference>
<dbReference type="EMBL" id="JBJYXY010000001">
    <property type="protein sequence ID" value="MFN2977027.1"/>
    <property type="molecule type" value="Genomic_DNA"/>
</dbReference>
<evidence type="ECO:0000256" key="2">
    <source>
        <dbReference type="ARBA" id="ARBA00022475"/>
    </source>
</evidence>
<dbReference type="Gene3D" id="3.90.550.10">
    <property type="entry name" value="Spore Coat Polysaccharide Biosynthesis Protein SpsA, Chain A"/>
    <property type="match status" value="1"/>
</dbReference>
<keyword evidence="5" id="KW-0472">Membrane</keyword>
<dbReference type="InterPro" id="IPR029044">
    <property type="entry name" value="Nucleotide-diphossugar_trans"/>
</dbReference>
<organism evidence="7 8">
    <name type="scientific">Terriglobus aquaticus</name>
    <dbReference type="NCBI Taxonomy" id="940139"/>
    <lineage>
        <taxon>Bacteria</taxon>
        <taxon>Pseudomonadati</taxon>
        <taxon>Acidobacteriota</taxon>
        <taxon>Terriglobia</taxon>
        <taxon>Terriglobales</taxon>
        <taxon>Acidobacteriaceae</taxon>
        <taxon>Terriglobus</taxon>
    </lineage>
</organism>
<dbReference type="Pfam" id="PF00535">
    <property type="entry name" value="Glycos_transf_2"/>
    <property type="match status" value="1"/>
</dbReference>
<evidence type="ECO:0000256" key="4">
    <source>
        <dbReference type="ARBA" id="ARBA00022679"/>
    </source>
</evidence>
<keyword evidence="4 7" id="KW-0808">Transferase</keyword>
<dbReference type="Proteomes" id="UP001634747">
    <property type="component" value="Unassembled WGS sequence"/>
</dbReference>
<dbReference type="EC" id="2.4.-.-" evidence="7"/>
<gene>
    <name evidence="7" type="ORF">ACK2TP_14745</name>
</gene>
<comment type="caution">
    <text evidence="7">The sequence shown here is derived from an EMBL/GenBank/DDBJ whole genome shotgun (WGS) entry which is preliminary data.</text>
</comment>
<reference evidence="7 8" key="1">
    <citation type="submission" date="2024-12" db="EMBL/GenBank/DDBJ databases">
        <authorList>
            <person name="Lee Y."/>
        </authorList>
    </citation>
    <scope>NUCLEOTIDE SEQUENCE [LARGE SCALE GENOMIC DNA]</scope>
    <source>
        <strain evidence="7 8">03SUJ4</strain>
    </source>
</reference>
<comment type="subcellular location">
    <subcellularLocation>
        <location evidence="1">Cell membrane</location>
    </subcellularLocation>
</comment>
<proteinExistence type="predicted"/>
<protein>
    <submittedName>
        <fullName evidence="7">Glycosyltransferase</fullName>
        <ecNumber evidence="7">2.4.-.-</ecNumber>
    </submittedName>
</protein>
<keyword evidence="3 7" id="KW-0328">Glycosyltransferase</keyword>
<evidence type="ECO:0000259" key="6">
    <source>
        <dbReference type="Pfam" id="PF00535"/>
    </source>
</evidence>
<dbReference type="RefSeq" id="WP_263415151.1">
    <property type="nucleotide sequence ID" value="NZ_BAABBH010000001.1"/>
</dbReference>
<dbReference type="SUPFAM" id="SSF53448">
    <property type="entry name" value="Nucleotide-diphospho-sugar transferases"/>
    <property type="match status" value="1"/>
</dbReference>
<name>A0ABW9KN71_9BACT</name>
<evidence type="ECO:0000256" key="3">
    <source>
        <dbReference type="ARBA" id="ARBA00022676"/>
    </source>
</evidence>
<feature type="domain" description="Glycosyltransferase 2-like" evidence="6">
    <location>
        <begin position="3"/>
        <end position="153"/>
    </location>
</feature>
<evidence type="ECO:0000256" key="1">
    <source>
        <dbReference type="ARBA" id="ARBA00004236"/>
    </source>
</evidence>
<keyword evidence="8" id="KW-1185">Reference proteome</keyword>
<dbReference type="PANTHER" id="PTHR43646:SF2">
    <property type="entry name" value="GLYCOSYLTRANSFERASE 2-LIKE DOMAIN-CONTAINING PROTEIN"/>
    <property type="match status" value="1"/>
</dbReference>
<keyword evidence="2" id="KW-1003">Cell membrane</keyword>
<evidence type="ECO:0000313" key="7">
    <source>
        <dbReference type="EMBL" id="MFN2977027.1"/>
    </source>
</evidence>
<evidence type="ECO:0000256" key="5">
    <source>
        <dbReference type="ARBA" id="ARBA00023136"/>
    </source>
</evidence>
<dbReference type="InterPro" id="IPR001173">
    <property type="entry name" value="Glyco_trans_2-like"/>
</dbReference>
<accession>A0ABW9KN71</accession>
<dbReference type="PANTHER" id="PTHR43646">
    <property type="entry name" value="GLYCOSYLTRANSFERASE"/>
    <property type="match status" value="1"/>
</dbReference>